<protein>
    <recommendedName>
        <fullName evidence="1">PA domain-containing protein</fullName>
    </recommendedName>
</protein>
<feature type="domain" description="PA" evidence="1">
    <location>
        <begin position="212"/>
        <end position="301"/>
    </location>
</feature>
<sequence>VHLSSIRPLDSLAGFPLGVHDLYLLQRDQELFVLLVTEGLFDNFQIWDITDPTSPVQRGTWGAEQICDPGTALCTDSISIIVTWLAQGRGTSANRFLHDVWASEDGETAYLPNWDAGMVILDISDVDNPLFVSSAPFAGPDDEGNSHAAVPARGGDLVIEASEDFDHQRLAVKVVDGPLSGSVFGGIEDVAGPPPPRFADVGIIGPVEAVFVGRGCDTNNFNFGDIPGTFDPYLNDPSGKVAVIRGGACTFASKLARAEAAGAVAVLIASSVPGAGPFGNAIFQNVGGIPGMFLSTADGDAFEASPTGNILVIDHAQDCEDADSFVKMQVAPTWYGGTGVSRLNEPEEDAIVAVSQR</sequence>
<dbReference type="SUPFAM" id="SSF52025">
    <property type="entry name" value="PA domain"/>
    <property type="match status" value="1"/>
</dbReference>
<dbReference type="Pfam" id="PF08309">
    <property type="entry name" value="LVIVD"/>
    <property type="match status" value="1"/>
</dbReference>
<dbReference type="Pfam" id="PF02225">
    <property type="entry name" value="PA"/>
    <property type="match status" value="1"/>
</dbReference>
<feature type="non-terminal residue" evidence="2">
    <location>
        <position position="1"/>
    </location>
</feature>
<dbReference type="InterPro" id="IPR046450">
    <property type="entry name" value="PA_dom_sf"/>
</dbReference>
<name>A0A0F8XCF8_9ZZZZ</name>
<proteinExistence type="predicted"/>
<evidence type="ECO:0000259" key="1">
    <source>
        <dbReference type="Pfam" id="PF02225"/>
    </source>
</evidence>
<feature type="non-terminal residue" evidence="2">
    <location>
        <position position="357"/>
    </location>
</feature>
<gene>
    <name evidence="2" type="ORF">LCGC14_3042350</name>
</gene>
<dbReference type="EMBL" id="LAZR01063872">
    <property type="protein sequence ID" value="KKK58645.1"/>
    <property type="molecule type" value="Genomic_DNA"/>
</dbReference>
<evidence type="ECO:0000313" key="2">
    <source>
        <dbReference type="EMBL" id="KKK58645.1"/>
    </source>
</evidence>
<comment type="caution">
    <text evidence="2">The sequence shown here is derived from an EMBL/GenBank/DDBJ whole genome shotgun (WGS) entry which is preliminary data.</text>
</comment>
<reference evidence="2" key="1">
    <citation type="journal article" date="2015" name="Nature">
        <title>Complex archaea that bridge the gap between prokaryotes and eukaryotes.</title>
        <authorList>
            <person name="Spang A."/>
            <person name="Saw J.H."/>
            <person name="Jorgensen S.L."/>
            <person name="Zaremba-Niedzwiedzka K."/>
            <person name="Martijn J."/>
            <person name="Lind A.E."/>
            <person name="van Eijk R."/>
            <person name="Schleper C."/>
            <person name="Guy L."/>
            <person name="Ettema T.J."/>
        </authorList>
    </citation>
    <scope>NUCLEOTIDE SEQUENCE</scope>
</reference>
<dbReference type="Gene3D" id="3.50.30.30">
    <property type="match status" value="1"/>
</dbReference>
<dbReference type="InterPro" id="IPR013211">
    <property type="entry name" value="LVIVD"/>
</dbReference>
<dbReference type="AlphaFoldDB" id="A0A0F8XCF8"/>
<organism evidence="2">
    <name type="scientific">marine sediment metagenome</name>
    <dbReference type="NCBI Taxonomy" id="412755"/>
    <lineage>
        <taxon>unclassified sequences</taxon>
        <taxon>metagenomes</taxon>
        <taxon>ecological metagenomes</taxon>
    </lineage>
</organism>
<accession>A0A0F8XCF8</accession>
<dbReference type="InterPro" id="IPR003137">
    <property type="entry name" value="PA_domain"/>
</dbReference>